<feature type="compositionally biased region" description="Polar residues" evidence="1">
    <location>
        <begin position="105"/>
        <end position="114"/>
    </location>
</feature>
<dbReference type="EMBL" id="JAPTMU010000019">
    <property type="protein sequence ID" value="KAJ4927307.1"/>
    <property type="molecule type" value="Genomic_DNA"/>
</dbReference>
<dbReference type="AlphaFoldDB" id="A0AAD6AMC5"/>
<keyword evidence="3" id="KW-1185">Reference proteome</keyword>
<sequence length="114" mass="12912">MDCCGTPDREKEDLPDSPMSILRQHHMTQSQKWPQRWSARRERGSDGSLPPYAGPLAGLWRGKRDEAGRGPLKHTPKVLFISMPNLTENAHSQAQRVEHAESQLDKTGQATEIW</sequence>
<dbReference type="Proteomes" id="UP001219934">
    <property type="component" value="Unassembled WGS sequence"/>
</dbReference>
<organism evidence="2 3">
    <name type="scientific">Pogonophryne albipinna</name>
    <dbReference type="NCBI Taxonomy" id="1090488"/>
    <lineage>
        <taxon>Eukaryota</taxon>
        <taxon>Metazoa</taxon>
        <taxon>Chordata</taxon>
        <taxon>Craniata</taxon>
        <taxon>Vertebrata</taxon>
        <taxon>Euteleostomi</taxon>
        <taxon>Actinopterygii</taxon>
        <taxon>Neopterygii</taxon>
        <taxon>Teleostei</taxon>
        <taxon>Neoteleostei</taxon>
        <taxon>Acanthomorphata</taxon>
        <taxon>Eupercaria</taxon>
        <taxon>Perciformes</taxon>
        <taxon>Notothenioidei</taxon>
        <taxon>Pogonophryne</taxon>
    </lineage>
</organism>
<evidence type="ECO:0000313" key="2">
    <source>
        <dbReference type="EMBL" id="KAJ4927307.1"/>
    </source>
</evidence>
<comment type="caution">
    <text evidence="2">The sequence shown here is derived from an EMBL/GenBank/DDBJ whole genome shotgun (WGS) entry which is preliminary data.</text>
</comment>
<feature type="region of interest" description="Disordered" evidence="1">
    <location>
        <begin position="90"/>
        <end position="114"/>
    </location>
</feature>
<gene>
    <name evidence="2" type="ORF">JOQ06_015040</name>
</gene>
<feature type="non-terminal residue" evidence="2">
    <location>
        <position position="114"/>
    </location>
</feature>
<accession>A0AAD6AMC5</accession>
<protein>
    <submittedName>
        <fullName evidence="2">Uncharacterized protein</fullName>
    </submittedName>
</protein>
<evidence type="ECO:0000313" key="3">
    <source>
        <dbReference type="Proteomes" id="UP001219934"/>
    </source>
</evidence>
<feature type="region of interest" description="Disordered" evidence="1">
    <location>
        <begin position="1"/>
        <end position="72"/>
    </location>
</feature>
<reference evidence="2" key="1">
    <citation type="submission" date="2022-11" db="EMBL/GenBank/DDBJ databases">
        <title>Chromosome-level genome of Pogonophryne albipinna.</title>
        <authorList>
            <person name="Jo E."/>
        </authorList>
    </citation>
    <scope>NUCLEOTIDE SEQUENCE</scope>
    <source>
        <strain evidence="2">SGF0006</strain>
        <tissue evidence="2">Muscle</tissue>
    </source>
</reference>
<proteinExistence type="predicted"/>
<name>A0AAD6AMC5_9TELE</name>
<evidence type="ECO:0000256" key="1">
    <source>
        <dbReference type="SAM" id="MobiDB-lite"/>
    </source>
</evidence>